<name>A0A6P2GU62_BURL3</name>
<reference evidence="1 2" key="1">
    <citation type="submission" date="2019-09" db="EMBL/GenBank/DDBJ databases">
        <authorList>
            <person name="Depoorter E."/>
        </authorList>
    </citation>
    <scope>NUCLEOTIDE SEQUENCE [LARGE SCALE GENOMIC DNA]</scope>
    <source>
        <strain evidence="1">LMG 6863</strain>
    </source>
</reference>
<gene>
    <name evidence="1" type="ORF">BLA6863_00148</name>
</gene>
<protein>
    <submittedName>
        <fullName evidence="1">Uncharacterized protein</fullName>
    </submittedName>
</protein>
<accession>A0A6P2GU62</accession>
<dbReference type="AlphaFoldDB" id="A0A6P2GU62"/>
<evidence type="ECO:0000313" key="1">
    <source>
        <dbReference type="EMBL" id="VWB07073.1"/>
    </source>
</evidence>
<sequence>MSVANTIGNAARFAYDLAYQQSPIILAGGSFASALGGMAPVFTVLGSLINDVTGSDTAPTVKFVPVPGATVINNTAATYPFANRNVAGNAVIRNPKNVSLLMIAPVNSTGGYLLKQALFMALQSTFEAHTAAGGTFHVLTPSYPFFDCIMTGMTDVTAGEGYQQQIQWQIDFIQPLVTLQSAQTAFNGMLSMISGGQQLTTSSWSQAAQVAGTPVQGMSALTGIFPSV</sequence>
<dbReference type="RefSeq" id="WP_174936645.1">
    <property type="nucleotide sequence ID" value="NZ_CABVPY010000001.1"/>
</dbReference>
<dbReference type="Proteomes" id="UP000494170">
    <property type="component" value="Unassembled WGS sequence"/>
</dbReference>
<proteinExistence type="predicted"/>
<dbReference type="EMBL" id="CABVPY010000001">
    <property type="protein sequence ID" value="VWB07073.1"/>
    <property type="molecule type" value="Genomic_DNA"/>
</dbReference>
<evidence type="ECO:0000313" key="2">
    <source>
        <dbReference type="Proteomes" id="UP000494170"/>
    </source>
</evidence>
<organism evidence="1 2">
    <name type="scientific">Burkholderia lata (strain ATCC 17760 / DSM 23089 / LMG 22485 / NCIMB 9086 / R18194 / 383)</name>
    <dbReference type="NCBI Taxonomy" id="482957"/>
    <lineage>
        <taxon>Bacteria</taxon>
        <taxon>Pseudomonadati</taxon>
        <taxon>Pseudomonadota</taxon>
        <taxon>Betaproteobacteria</taxon>
        <taxon>Burkholderiales</taxon>
        <taxon>Burkholderiaceae</taxon>
        <taxon>Burkholderia</taxon>
        <taxon>Burkholderia cepacia complex</taxon>
    </lineage>
</organism>